<accession>A0AAV5UQP6</accession>
<comment type="caution">
    <text evidence="2">The sequence shown here is derived from an EMBL/GenBank/DDBJ whole genome shotgun (WGS) entry which is preliminary data.</text>
</comment>
<feature type="region of interest" description="Disordered" evidence="1">
    <location>
        <begin position="138"/>
        <end position="160"/>
    </location>
</feature>
<feature type="compositionally biased region" description="Basic and acidic residues" evidence="1">
    <location>
        <begin position="42"/>
        <end position="55"/>
    </location>
</feature>
<evidence type="ECO:0000313" key="2">
    <source>
        <dbReference type="EMBL" id="GMT08781.1"/>
    </source>
</evidence>
<dbReference type="AlphaFoldDB" id="A0AAV5UQP6"/>
<gene>
    <name evidence="2" type="ORF">PFISCL1PPCAC_78</name>
</gene>
<proteinExistence type="predicted"/>
<feature type="non-terminal residue" evidence="2">
    <location>
        <position position="1"/>
    </location>
</feature>
<feature type="region of interest" description="Disordered" evidence="1">
    <location>
        <begin position="42"/>
        <end position="88"/>
    </location>
</feature>
<organism evidence="2 3">
    <name type="scientific">Pristionchus fissidentatus</name>
    <dbReference type="NCBI Taxonomy" id="1538716"/>
    <lineage>
        <taxon>Eukaryota</taxon>
        <taxon>Metazoa</taxon>
        <taxon>Ecdysozoa</taxon>
        <taxon>Nematoda</taxon>
        <taxon>Chromadorea</taxon>
        <taxon>Rhabditida</taxon>
        <taxon>Rhabditina</taxon>
        <taxon>Diplogasteromorpha</taxon>
        <taxon>Diplogasteroidea</taxon>
        <taxon>Neodiplogasteridae</taxon>
        <taxon>Pristionchus</taxon>
    </lineage>
</organism>
<protein>
    <submittedName>
        <fullName evidence="2">Uncharacterized protein</fullName>
    </submittedName>
</protein>
<keyword evidence="3" id="KW-1185">Reference proteome</keyword>
<sequence>TVPPYKRALLCGLQELLKMKLLFVLFAFVAIAVLAAPADKSELKEKRPAKSDKRAPLTKAQKKKMEANREKTDELKKKEAEEVKKREAKLSAEAKTVQALIKNIRHKQAGTKEDKKKKIHAVLEAAPKSVRVELKALHTPLKETRPAGKPAVKPLVSKKE</sequence>
<feature type="non-terminal residue" evidence="2">
    <location>
        <position position="160"/>
    </location>
</feature>
<feature type="compositionally biased region" description="Basic and acidic residues" evidence="1">
    <location>
        <begin position="63"/>
        <end position="88"/>
    </location>
</feature>
<evidence type="ECO:0000256" key="1">
    <source>
        <dbReference type="SAM" id="MobiDB-lite"/>
    </source>
</evidence>
<evidence type="ECO:0000313" key="3">
    <source>
        <dbReference type="Proteomes" id="UP001432322"/>
    </source>
</evidence>
<name>A0AAV5UQP6_9BILA</name>
<reference evidence="2" key="1">
    <citation type="submission" date="2023-10" db="EMBL/GenBank/DDBJ databases">
        <title>Genome assembly of Pristionchus species.</title>
        <authorList>
            <person name="Yoshida K."/>
            <person name="Sommer R.J."/>
        </authorList>
    </citation>
    <scope>NUCLEOTIDE SEQUENCE</scope>
    <source>
        <strain evidence="2">RS5133</strain>
    </source>
</reference>
<dbReference type="Proteomes" id="UP001432322">
    <property type="component" value="Unassembled WGS sequence"/>
</dbReference>
<dbReference type="EMBL" id="BTSY01000001">
    <property type="protein sequence ID" value="GMT08781.1"/>
    <property type="molecule type" value="Genomic_DNA"/>
</dbReference>